<organism evidence="3 4">
    <name type="scientific">Commensalibacter intestini</name>
    <dbReference type="NCBI Taxonomy" id="479936"/>
    <lineage>
        <taxon>Bacteria</taxon>
        <taxon>Pseudomonadati</taxon>
        <taxon>Pseudomonadota</taxon>
        <taxon>Alphaproteobacteria</taxon>
        <taxon>Acetobacterales</taxon>
        <taxon>Acetobacteraceae</taxon>
    </lineage>
</organism>
<keyword evidence="1" id="KW-0812">Transmembrane</keyword>
<feature type="transmembrane region" description="Helical" evidence="1">
    <location>
        <begin position="12"/>
        <end position="31"/>
    </location>
</feature>
<feature type="transmembrane region" description="Helical" evidence="1">
    <location>
        <begin position="78"/>
        <end position="99"/>
    </location>
</feature>
<accession>A0A251ZUZ3</accession>
<feature type="transmembrane region" description="Helical" evidence="1">
    <location>
        <begin position="37"/>
        <end position="57"/>
    </location>
</feature>
<evidence type="ECO:0000256" key="1">
    <source>
        <dbReference type="SAM" id="Phobius"/>
    </source>
</evidence>
<dbReference type="InterPro" id="IPR007896">
    <property type="entry name" value="BTP_bacteria"/>
</dbReference>
<proteinExistence type="predicted"/>
<evidence type="ECO:0000313" key="3">
    <source>
        <dbReference type="EMBL" id="OUI78479.1"/>
    </source>
</evidence>
<reference evidence="4" key="1">
    <citation type="submission" date="2014-06" db="EMBL/GenBank/DDBJ databases">
        <authorList>
            <person name="Winans N.J."/>
            <person name="Newell P.D."/>
            <person name="Douglas A.E."/>
        </authorList>
    </citation>
    <scope>NUCLEOTIDE SEQUENCE [LARGE SCALE GENOMIC DNA]</scope>
    <source>
        <strain evidence="4">DmL_052</strain>
    </source>
</reference>
<dbReference type="RefSeq" id="WP_040364362.1">
    <property type="nucleotide sequence ID" value="NZ_JOPB01000006.1"/>
</dbReference>
<feature type="transmembrane region" description="Helical" evidence="1">
    <location>
        <begin position="105"/>
        <end position="124"/>
    </location>
</feature>
<keyword evidence="1" id="KW-1133">Transmembrane helix</keyword>
<dbReference type="EMBL" id="JOPB01000006">
    <property type="protein sequence ID" value="OUI78479.1"/>
    <property type="molecule type" value="Genomic_DNA"/>
</dbReference>
<dbReference type="InterPro" id="IPR058208">
    <property type="entry name" value="PACE"/>
</dbReference>
<keyword evidence="1" id="KW-0472">Membrane</keyword>
<dbReference type="Proteomes" id="UP000194946">
    <property type="component" value="Unassembled WGS sequence"/>
</dbReference>
<sequence length="150" mass="16983">MRTFRDRIRHAVTYEIIGLFLFIPVGVLLFNQPITEMSVVAIASSLASTIWNFVYNLSFDKVMLSLRGTTEKSVIIRVFHAVLFEAGLTISLVPIVAWYLGISLISAFVMDITIVLFYLGYTFFFNLAYDFIFPVEDEADAVKGEFSLNS</sequence>
<name>A0A251ZUZ3_9PROT</name>
<dbReference type="NCBIfam" id="NF033664">
    <property type="entry name" value="PACE_transport"/>
    <property type="match status" value="1"/>
</dbReference>
<dbReference type="Pfam" id="PF05232">
    <property type="entry name" value="BTP"/>
    <property type="match status" value="2"/>
</dbReference>
<comment type="caution">
    <text evidence="3">The sequence shown here is derived from an EMBL/GenBank/DDBJ whole genome shotgun (WGS) entry which is preliminary data.</text>
</comment>
<gene>
    <name evidence="3" type="ORF">HK18_08135</name>
</gene>
<keyword evidence="4" id="KW-1185">Reference proteome</keyword>
<feature type="domain" description="Chlorhexidine efflux transporter" evidence="2">
    <location>
        <begin position="2"/>
        <end position="64"/>
    </location>
</feature>
<evidence type="ECO:0000313" key="4">
    <source>
        <dbReference type="Proteomes" id="UP000194946"/>
    </source>
</evidence>
<dbReference type="AlphaFoldDB" id="A0A251ZUZ3"/>
<protein>
    <submittedName>
        <fullName evidence="3">Membrane protein</fullName>
    </submittedName>
</protein>
<evidence type="ECO:0000259" key="2">
    <source>
        <dbReference type="Pfam" id="PF05232"/>
    </source>
</evidence>
<feature type="domain" description="Chlorhexidine efflux transporter" evidence="2">
    <location>
        <begin position="72"/>
        <end position="134"/>
    </location>
</feature>